<reference evidence="1 2" key="1">
    <citation type="submission" date="2020-01" db="EMBL/GenBank/DDBJ databases">
        <title>Kibdelosporangium persica a novel Actinomycetes from a hot desert in Iran.</title>
        <authorList>
            <person name="Safaei N."/>
            <person name="Zaburannyi N."/>
            <person name="Mueller R."/>
            <person name="Wink J."/>
        </authorList>
    </citation>
    <scope>NUCLEOTIDE SEQUENCE [LARGE SCALE GENOMIC DNA]</scope>
    <source>
        <strain evidence="1 2">4NS15</strain>
    </source>
</reference>
<accession>A0ABX2FKA2</accession>
<evidence type="ECO:0000313" key="2">
    <source>
        <dbReference type="Proteomes" id="UP000763557"/>
    </source>
</evidence>
<organism evidence="1 2">
    <name type="scientific">Kibdelosporangium persicum</name>
    <dbReference type="NCBI Taxonomy" id="2698649"/>
    <lineage>
        <taxon>Bacteria</taxon>
        <taxon>Bacillati</taxon>
        <taxon>Actinomycetota</taxon>
        <taxon>Actinomycetes</taxon>
        <taxon>Pseudonocardiales</taxon>
        <taxon>Pseudonocardiaceae</taxon>
        <taxon>Kibdelosporangium</taxon>
    </lineage>
</organism>
<dbReference type="RefSeq" id="WP_246368300.1">
    <property type="nucleotide sequence ID" value="NZ_CBCSGW010000045.1"/>
</dbReference>
<evidence type="ECO:0000313" key="1">
    <source>
        <dbReference type="EMBL" id="NRN71221.1"/>
    </source>
</evidence>
<name>A0ABX2FKA2_9PSEU</name>
<dbReference type="EMBL" id="JAAATY010000055">
    <property type="protein sequence ID" value="NRN71221.1"/>
    <property type="molecule type" value="Genomic_DNA"/>
</dbReference>
<protein>
    <submittedName>
        <fullName evidence="1">Uncharacterized protein</fullName>
    </submittedName>
</protein>
<sequence length="104" mass="11396">MNFIETITLTDARQYILAAIHHAGRRVRILGTTAHPAHAWVTQAVRNLLMDLEDAATQTQVRFLIRDHGGKYPALIYKIPSSAGIATVLAGVRIPRMNAITVPG</sequence>
<comment type="caution">
    <text evidence="1">The sequence shown here is derived from an EMBL/GenBank/DDBJ whole genome shotgun (WGS) entry which is preliminary data.</text>
</comment>
<keyword evidence="2" id="KW-1185">Reference proteome</keyword>
<gene>
    <name evidence="1" type="ORF">GC106_84960</name>
</gene>
<proteinExistence type="predicted"/>
<dbReference type="Proteomes" id="UP000763557">
    <property type="component" value="Unassembled WGS sequence"/>
</dbReference>